<accession>A0ACB7UDW5</accession>
<organism evidence="1 2">
    <name type="scientific">Dioscorea alata</name>
    <name type="common">Purple yam</name>
    <dbReference type="NCBI Taxonomy" id="55571"/>
    <lineage>
        <taxon>Eukaryota</taxon>
        <taxon>Viridiplantae</taxon>
        <taxon>Streptophyta</taxon>
        <taxon>Embryophyta</taxon>
        <taxon>Tracheophyta</taxon>
        <taxon>Spermatophyta</taxon>
        <taxon>Magnoliopsida</taxon>
        <taxon>Liliopsida</taxon>
        <taxon>Dioscoreales</taxon>
        <taxon>Dioscoreaceae</taxon>
        <taxon>Dioscorea</taxon>
    </lineage>
</organism>
<gene>
    <name evidence="1" type="ORF">IHE45_17G089600</name>
</gene>
<sequence>MEAMQRQTKTNSNSSANPCLKIFGFNVSEDSDVDHHQAPPEAGSPSSTTTTAGEQRKFECQYCYREFANSQALGGHQNAHKKERQQLKRAQMAAHHTTTAHRSPPGTLYPRNPMVSAFAPPPHLFPVDPTAPSWIYFSHAAAPAIHVSHGCAMPSAVRAPQQFSFSPSDEIDSAMDLRTRPGQWNSISGFGGDSGHVEAGGQPGGSDDAFGLDLHLSLAPAGS</sequence>
<dbReference type="Proteomes" id="UP000827976">
    <property type="component" value="Chromosome 17"/>
</dbReference>
<protein>
    <submittedName>
        <fullName evidence="1">Beta-beta-alpha zinc fingers domain-containing protein</fullName>
    </submittedName>
</protein>
<keyword evidence="2" id="KW-1185">Reference proteome</keyword>
<comment type="caution">
    <text evidence="1">The sequence shown here is derived from an EMBL/GenBank/DDBJ whole genome shotgun (WGS) entry which is preliminary data.</text>
</comment>
<evidence type="ECO:0000313" key="2">
    <source>
        <dbReference type="Proteomes" id="UP000827976"/>
    </source>
</evidence>
<dbReference type="EMBL" id="CM037027">
    <property type="protein sequence ID" value="KAH7658466.1"/>
    <property type="molecule type" value="Genomic_DNA"/>
</dbReference>
<reference evidence="2" key="1">
    <citation type="journal article" date="2022" name="Nat. Commun.">
        <title>Chromosome evolution and the genetic basis of agronomically important traits in greater yam.</title>
        <authorList>
            <person name="Bredeson J.V."/>
            <person name="Lyons J.B."/>
            <person name="Oniyinde I.O."/>
            <person name="Okereke N.R."/>
            <person name="Kolade O."/>
            <person name="Nnabue I."/>
            <person name="Nwadili C.O."/>
            <person name="Hribova E."/>
            <person name="Parker M."/>
            <person name="Nwogha J."/>
            <person name="Shu S."/>
            <person name="Carlson J."/>
            <person name="Kariba R."/>
            <person name="Muthemba S."/>
            <person name="Knop K."/>
            <person name="Barton G.J."/>
            <person name="Sherwood A.V."/>
            <person name="Lopez-Montes A."/>
            <person name="Asiedu R."/>
            <person name="Jamnadass R."/>
            <person name="Muchugi A."/>
            <person name="Goodstein D."/>
            <person name="Egesi C.N."/>
            <person name="Featherston J."/>
            <person name="Asfaw A."/>
            <person name="Simpson G.G."/>
            <person name="Dolezel J."/>
            <person name="Hendre P.S."/>
            <person name="Van Deynze A."/>
            <person name="Kumar P.L."/>
            <person name="Obidiegwu J.E."/>
            <person name="Bhattacharjee R."/>
            <person name="Rokhsar D.S."/>
        </authorList>
    </citation>
    <scope>NUCLEOTIDE SEQUENCE [LARGE SCALE GENOMIC DNA]</scope>
    <source>
        <strain evidence="2">cv. TDa95/00328</strain>
    </source>
</reference>
<name>A0ACB7UDW5_DIOAL</name>
<evidence type="ECO:0000313" key="1">
    <source>
        <dbReference type="EMBL" id="KAH7658466.1"/>
    </source>
</evidence>
<proteinExistence type="predicted"/>